<dbReference type="InterPro" id="IPR017441">
    <property type="entry name" value="Protein_kinase_ATP_BS"/>
</dbReference>
<proteinExistence type="predicted"/>
<evidence type="ECO:0000256" key="3">
    <source>
        <dbReference type="PROSITE-ProRule" id="PRU10141"/>
    </source>
</evidence>
<evidence type="ECO:0000256" key="1">
    <source>
        <dbReference type="ARBA" id="ARBA00022741"/>
    </source>
</evidence>
<dbReference type="EMBL" id="CAJJDM010000002">
    <property type="protein sequence ID" value="CAD8043409.1"/>
    <property type="molecule type" value="Genomic_DNA"/>
</dbReference>
<dbReference type="FunFam" id="1.10.510.10:FF:002298">
    <property type="match status" value="1"/>
</dbReference>
<dbReference type="OMA" id="INECCKL"/>
<dbReference type="GO" id="GO:0005524">
    <property type="term" value="F:ATP binding"/>
    <property type="evidence" value="ECO:0007669"/>
    <property type="project" value="UniProtKB-UniRule"/>
</dbReference>
<dbReference type="PROSITE" id="PS00107">
    <property type="entry name" value="PROTEIN_KINASE_ATP"/>
    <property type="match status" value="1"/>
</dbReference>
<protein>
    <recommendedName>
        <fullName evidence="4">Protein kinase domain-containing protein</fullName>
    </recommendedName>
</protein>
<name>A0A8S1JPL5_PARPR</name>
<dbReference type="GO" id="GO:0004674">
    <property type="term" value="F:protein serine/threonine kinase activity"/>
    <property type="evidence" value="ECO:0007669"/>
    <property type="project" value="TreeGrafter"/>
</dbReference>
<dbReference type="GO" id="GO:0005737">
    <property type="term" value="C:cytoplasm"/>
    <property type="evidence" value="ECO:0007669"/>
    <property type="project" value="TreeGrafter"/>
</dbReference>
<dbReference type="GO" id="GO:0035556">
    <property type="term" value="P:intracellular signal transduction"/>
    <property type="evidence" value="ECO:0007669"/>
    <property type="project" value="TreeGrafter"/>
</dbReference>
<feature type="binding site" evidence="3">
    <location>
        <position position="66"/>
    </location>
    <ligand>
        <name>ATP</name>
        <dbReference type="ChEBI" id="CHEBI:30616"/>
    </ligand>
</feature>
<dbReference type="PANTHER" id="PTHR24346:SF77">
    <property type="entry name" value="SERINE THREONINE PROTEIN KINASE"/>
    <property type="match status" value="1"/>
</dbReference>
<dbReference type="SMART" id="SM00220">
    <property type="entry name" value="S_TKc"/>
    <property type="match status" value="1"/>
</dbReference>
<evidence type="ECO:0000256" key="2">
    <source>
        <dbReference type="ARBA" id="ARBA00022840"/>
    </source>
</evidence>
<accession>A0A8S1JPL5</accession>
<evidence type="ECO:0000313" key="5">
    <source>
        <dbReference type="EMBL" id="CAD8043409.1"/>
    </source>
</evidence>
<gene>
    <name evidence="5" type="ORF">PPRIM_AZ9-3.1.T0050060</name>
</gene>
<feature type="domain" description="Protein kinase" evidence="4">
    <location>
        <begin position="28"/>
        <end position="326"/>
    </location>
</feature>
<dbReference type="Pfam" id="PF00069">
    <property type="entry name" value="Pkinase"/>
    <property type="match status" value="1"/>
</dbReference>
<dbReference type="PROSITE" id="PS50011">
    <property type="entry name" value="PROTEIN_KINASE_DOM"/>
    <property type="match status" value="1"/>
</dbReference>
<keyword evidence="2 3" id="KW-0067">ATP-binding</keyword>
<organism evidence="5 6">
    <name type="scientific">Paramecium primaurelia</name>
    <dbReference type="NCBI Taxonomy" id="5886"/>
    <lineage>
        <taxon>Eukaryota</taxon>
        <taxon>Sar</taxon>
        <taxon>Alveolata</taxon>
        <taxon>Ciliophora</taxon>
        <taxon>Intramacronucleata</taxon>
        <taxon>Oligohymenophorea</taxon>
        <taxon>Peniculida</taxon>
        <taxon>Parameciidae</taxon>
        <taxon>Paramecium</taxon>
    </lineage>
</organism>
<dbReference type="AlphaFoldDB" id="A0A8S1JPL5"/>
<comment type="caution">
    <text evidence="5">The sequence shown here is derived from an EMBL/GenBank/DDBJ whole genome shotgun (WGS) entry which is preliminary data.</text>
</comment>
<keyword evidence="6" id="KW-1185">Reference proteome</keyword>
<dbReference type="InterPro" id="IPR000719">
    <property type="entry name" value="Prot_kinase_dom"/>
</dbReference>
<sequence length="327" mass="38613">MDIEIYEANFRDKVEHRKENGKKFINEYELLDELGEGSFGKVKRVTRYFKETEEQEELSKSDYAMKIFHKTVLAHQRTCFYESNSNDPKMTNLLEFADNEINIHKYLNHPNICKLYEIIDDEDDPQQKIYLIMQLGDLGCIMNFCEITFKYIRNQAILDYLKMNYMQAAKLLFKQIAQAIQYLHEHNIVNRDIKIDNIICTTLYPLDQCCKLIDFSTSRIAEKDSIFYDCAGTPGFRAPEVQFCLNDGYSPFKLDIWSFGICLYIYTHEKLPFWGEGDLETDLLARDQPLQFEVQDDLLINLINSCCAKKPQDRPTIQEILDHEWFK</sequence>
<evidence type="ECO:0000259" key="4">
    <source>
        <dbReference type="PROSITE" id="PS50011"/>
    </source>
</evidence>
<dbReference type="PANTHER" id="PTHR24346">
    <property type="entry name" value="MAP/MICROTUBULE AFFINITY-REGULATING KINASE"/>
    <property type="match status" value="1"/>
</dbReference>
<dbReference type="Proteomes" id="UP000688137">
    <property type="component" value="Unassembled WGS sequence"/>
</dbReference>
<keyword evidence="1 3" id="KW-0547">Nucleotide-binding</keyword>
<reference evidence="5" key="1">
    <citation type="submission" date="2021-01" db="EMBL/GenBank/DDBJ databases">
        <authorList>
            <consortium name="Genoscope - CEA"/>
            <person name="William W."/>
        </authorList>
    </citation>
    <scope>NUCLEOTIDE SEQUENCE</scope>
</reference>
<evidence type="ECO:0000313" key="6">
    <source>
        <dbReference type="Proteomes" id="UP000688137"/>
    </source>
</evidence>